<dbReference type="Proteomes" id="UP000318578">
    <property type="component" value="Unassembled WGS sequence"/>
</dbReference>
<protein>
    <submittedName>
        <fullName evidence="3">AMP-binding protein</fullName>
    </submittedName>
</protein>
<accession>A0A558ACN3</accession>
<feature type="compositionally biased region" description="Basic and acidic residues" evidence="1">
    <location>
        <begin position="142"/>
        <end position="152"/>
    </location>
</feature>
<feature type="compositionally biased region" description="Basic residues" evidence="1">
    <location>
        <begin position="153"/>
        <end position="165"/>
    </location>
</feature>
<feature type="region of interest" description="Disordered" evidence="1">
    <location>
        <begin position="119"/>
        <end position="206"/>
    </location>
</feature>
<gene>
    <name evidence="3" type="ORF">FNH06_14805</name>
</gene>
<dbReference type="EMBL" id="VJZA01000021">
    <property type="protein sequence ID" value="TVT22028.1"/>
    <property type="molecule type" value="Genomic_DNA"/>
</dbReference>
<organism evidence="3 4">
    <name type="scientific">Amycolatopsis acidiphila</name>
    <dbReference type="NCBI Taxonomy" id="715473"/>
    <lineage>
        <taxon>Bacteria</taxon>
        <taxon>Bacillati</taxon>
        <taxon>Actinomycetota</taxon>
        <taxon>Actinomycetes</taxon>
        <taxon>Pseudonocardiales</taxon>
        <taxon>Pseudonocardiaceae</taxon>
        <taxon>Amycolatopsis</taxon>
    </lineage>
</organism>
<dbReference type="InterPro" id="IPR000873">
    <property type="entry name" value="AMP-dep_synth/lig_dom"/>
</dbReference>
<feature type="compositionally biased region" description="Low complexity" evidence="1">
    <location>
        <begin position="166"/>
        <end position="197"/>
    </location>
</feature>
<evidence type="ECO:0000313" key="3">
    <source>
        <dbReference type="EMBL" id="TVT22028.1"/>
    </source>
</evidence>
<dbReference type="AlphaFoldDB" id="A0A558ACN3"/>
<dbReference type="InterPro" id="IPR042099">
    <property type="entry name" value="ANL_N_sf"/>
</dbReference>
<feature type="region of interest" description="Disordered" evidence="1">
    <location>
        <begin position="82"/>
        <end position="104"/>
    </location>
</feature>
<name>A0A558ACN3_9PSEU</name>
<reference evidence="3 4" key="1">
    <citation type="submission" date="2019-07" db="EMBL/GenBank/DDBJ databases">
        <title>New species of Amycolatopsis and Streptomyces.</title>
        <authorList>
            <person name="Duangmal K."/>
            <person name="Teo W.F.A."/>
            <person name="Lipun K."/>
        </authorList>
    </citation>
    <scope>NUCLEOTIDE SEQUENCE [LARGE SCALE GENOMIC DNA]</scope>
    <source>
        <strain evidence="3 4">JCM 30562</strain>
    </source>
</reference>
<feature type="compositionally biased region" description="Basic and acidic residues" evidence="1">
    <location>
        <begin position="85"/>
        <end position="101"/>
    </location>
</feature>
<proteinExistence type="predicted"/>
<feature type="domain" description="AMP-dependent synthetase/ligase" evidence="2">
    <location>
        <begin position="3"/>
        <end position="133"/>
    </location>
</feature>
<comment type="caution">
    <text evidence="3">The sequence shown here is derived from an EMBL/GenBank/DDBJ whole genome shotgun (WGS) entry which is preliminary data.</text>
</comment>
<dbReference type="SUPFAM" id="SSF56801">
    <property type="entry name" value="Acetyl-CoA synthetase-like"/>
    <property type="match status" value="1"/>
</dbReference>
<dbReference type="Pfam" id="PF00501">
    <property type="entry name" value="AMP-binding"/>
    <property type="match status" value="1"/>
</dbReference>
<evidence type="ECO:0000256" key="1">
    <source>
        <dbReference type="SAM" id="MobiDB-lite"/>
    </source>
</evidence>
<sequence>MQVGATGVLQGVWHPARFVELVAEHGITYTSAATPFLHDTLNAPNLAAPGVSTLERFCCMGAPIPRAIVREARRKLARARRARRVGAERERPGDPDDKLVDTDGYPWPGMRIRVVDAEGRVPAPGQEGRLQVREHPRRLRRERALREPEARRGRARRGARPRACRNARAPAWCSPPVRAGSPSPRSRSSSCPIGSPPAWTRPSARL</sequence>
<evidence type="ECO:0000313" key="4">
    <source>
        <dbReference type="Proteomes" id="UP000318578"/>
    </source>
</evidence>
<keyword evidence="4" id="KW-1185">Reference proteome</keyword>
<evidence type="ECO:0000259" key="2">
    <source>
        <dbReference type="Pfam" id="PF00501"/>
    </source>
</evidence>
<dbReference type="Gene3D" id="3.40.50.12780">
    <property type="entry name" value="N-terminal domain of ligase-like"/>
    <property type="match status" value="1"/>
</dbReference>